<comment type="subcellular location">
    <subcellularLocation>
        <location evidence="1 8">Membrane</location>
        <topology evidence="1 8">Multi-pass membrane protein</topology>
    </subcellularLocation>
</comment>
<keyword evidence="4" id="KW-0677">Repeat</keyword>
<dbReference type="Proteomes" id="UP001212152">
    <property type="component" value="Unassembled WGS sequence"/>
</dbReference>
<feature type="transmembrane region" description="Helical" evidence="9">
    <location>
        <begin position="211"/>
        <end position="234"/>
    </location>
</feature>
<dbReference type="PANTHER" id="PTHR12226">
    <property type="entry name" value="MANNOSE-P-DOLICHOL UTILIZATION DEFECT 1 LEC35 -RELATED"/>
    <property type="match status" value="1"/>
</dbReference>
<dbReference type="Pfam" id="PF04193">
    <property type="entry name" value="PQ-loop"/>
    <property type="match status" value="2"/>
</dbReference>
<reference evidence="10" key="1">
    <citation type="submission" date="2020-05" db="EMBL/GenBank/DDBJ databases">
        <title>Phylogenomic resolution of chytrid fungi.</title>
        <authorList>
            <person name="Stajich J.E."/>
            <person name="Amses K."/>
            <person name="Simmons R."/>
            <person name="Seto K."/>
            <person name="Myers J."/>
            <person name="Bonds A."/>
            <person name="Quandt C.A."/>
            <person name="Barry K."/>
            <person name="Liu P."/>
            <person name="Grigoriev I."/>
            <person name="Longcore J.E."/>
            <person name="James T.Y."/>
        </authorList>
    </citation>
    <scope>NUCLEOTIDE SEQUENCE</scope>
    <source>
        <strain evidence="10">JEL0379</strain>
    </source>
</reference>
<dbReference type="Gene3D" id="1.20.1280.290">
    <property type="match status" value="2"/>
</dbReference>
<keyword evidence="2" id="KW-0813">Transport</keyword>
<dbReference type="InterPro" id="IPR016817">
    <property type="entry name" value="MannP-dilichol_defect-1"/>
</dbReference>
<keyword evidence="3 8" id="KW-0812">Transmembrane</keyword>
<feature type="transmembrane region" description="Helical" evidence="9">
    <location>
        <begin position="98"/>
        <end position="118"/>
    </location>
</feature>
<dbReference type="PANTHER" id="PTHR12226:SF2">
    <property type="entry name" value="MANNOSE-P-DOLICHOL UTILIZATION DEFECT 1 PROTEIN"/>
    <property type="match status" value="1"/>
</dbReference>
<evidence type="ECO:0000256" key="5">
    <source>
        <dbReference type="ARBA" id="ARBA00022989"/>
    </source>
</evidence>
<evidence type="ECO:0000256" key="9">
    <source>
        <dbReference type="SAM" id="Phobius"/>
    </source>
</evidence>
<keyword evidence="6 8" id="KW-0472">Membrane</keyword>
<keyword evidence="11" id="KW-1185">Reference proteome</keyword>
<dbReference type="PIRSF" id="PIRSF023381">
    <property type="entry name" value="MannP-dilichol_defect-1p"/>
    <property type="match status" value="1"/>
</dbReference>
<dbReference type="InterPro" id="IPR006603">
    <property type="entry name" value="PQ-loop_rpt"/>
</dbReference>
<sequence>MSAILSTIDAHLLRPLVGEKCSARLLELDTSAIDCFKLLVSKCLGLGIVLGGTILKVPQILKIVGAGRTDGISFLSYLLETAAYTISLAYNYRSGNPFSTYGEMGFITLQNLIILFLILTYSKRVGGLLAFLVAFGASSIALFNPELVSADLLRNLQWATVLIGVASKLPQIANNYSAKSTGQLSAITVFLQSAGSAARVFTTLQEVDDPVLLTSALVATGLNMLIAAQMVMYWSSSPSRKRAQHKKKV</sequence>
<feature type="transmembrane region" description="Helical" evidence="9">
    <location>
        <begin position="72"/>
        <end position="92"/>
    </location>
</feature>
<evidence type="ECO:0000256" key="6">
    <source>
        <dbReference type="ARBA" id="ARBA00023136"/>
    </source>
</evidence>
<comment type="caution">
    <text evidence="10">The sequence shown here is derived from an EMBL/GenBank/DDBJ whole genome shotgun (WGS) entry which is preliminary data.</text>
</comment>
<evidence type="ECO:0000256" key="3">
    <source>
        <dbReference type="ARBA" id="ARBA00022692"/>
    </source>
</evidence>
<evidence type="ECO:0000256" key="8">
    <source>
        <dbReference type="PIRNR" id="PIRNR023381"/>
    </source>
</evidence>
<evidence type="ECO:0000256" key="2">
    <source>
        <dbReference type="ARBA" id="ARBA00022448"/>
    </source>
</evidence>
<evidence type="ECO:0000256" key="7">
    <source>
        <dbReference type="ARBA" id="ARBA00038475"/>
    </source>
</evidence>
<evidence type="ECO:0000313" key="10">
    <source>
        <dbReference type="EMBL" id="KAJ3169707.1"/>
    </source>
</evidence>
<name>A0AAD5TC92_9FUNG</name>
<comment type="similarity">
    <text evidence="7 8">Belongs to the MPDU1 (TC 2.A.43.3) family.</text>
</comment>
<dbReference type="GO" id="GO:0016020">
    <property type="term" value="C:membrane"/>
    <property type="evidence" value="ECO:0007669"/>
    <property type="project" value="UniProtKB-SubCell"/>
</dbReference>
<proteinExistence type="inferred from homology"/>
<evidence type="ECO:0000256" key="1">
    <source>
        <dbReference type="ARBA" id="ARBA00004141"/>
    </source>
</evidence>
<organism evidence="10 11">
    <name type="scientific">Geranomyces variabilis</name>
    <dbReference type="NCBI Taxonomy" id="109894"/>
    <lineage>
        <taxon>Eukaryota</taxon>
        <taxon>Fungi</taxon>
        <taxon>Fungi incertae sedis</taxon>
        <taxon>Chytridiomycota</taxon>
        <taxon>Chytridiomycota incertae sedis</taxon>
        <taxon>Chytridiomycetes</taxon>
        <taxon>Spizellomycetales</taxon>
        <taxon>Powellomycetaceae</taxon>
        <taxon>Geranomyces</taxon>
    </lineage>
</organism>
<accession>A0AAD5TC92</accession>
<dbReference type="EMBL" id="JADGJQ010000105">
    <property type="protein sequence ID" value="KAJ3169707.1"/>
    <property type="molecule type" value="Genomic_DNA"/>
</dbReference>
<dbReference type="AlphaFoldDB" id="A0AAD5TC92"/>
<gene>
    <name evidence="10" type="ORF">HDU87_000589</name>
</gene>
<feature type="transmembrane region" description="Helical" evidence="9">
    <location>
        <begin position="125"/>
        <end position="143"/>
    </location>
</feature>
<evidence type="ECO:0000256" key="4">
    <source>
        <dbReference type="ARBA" id="ARBA00022737"/>
    </source>
</evidence>
<dbReference type="SMART" id="SM00679">
    <property type="entry name" value="CTNS"/>
    <property type="match status" value="2"/>
</dbReference>
<dbReference type="FunFam" id="1.20.1280.290:FF:000006">
    <property type="entry name" value="mannose-P-dolichol utilization defect 1 protein"/>
    <property type="match status" value="1"/>
</dbReference>
<keyword evidence="5 8" id="KW-1133">Transmembrane helix</keyword>
<evidence type="ECO:0000313" key="11">
    <source>
        <dbReference type="Proteomes" id="UP001212152"/>
    </source>
</evidence>
<protein>
    <recommendedName>
        <fullName evidence="8">Mannose-P-dolichol utilization defect 1 protein homolog</fullName>
    </recommendedName>
</protein>